<protein>
    <submittedName>
        <fullName evidence="2">Uncharacterized protein</fullName>
    </submittedName>
</protein>
<dbReference type="Proteomes" id="UP000238180">
    <property type="component" value="Unassembled WGS sequence"/>
</dbReference>
<gene>
    <name evidence="1" type="ORF">EH230_02685</name>
    <name evidence="2" type="ORF">FLACOL_02434</name>
</gene>
<dbReference type="Proteomes" id="UP000288951">
    <property type="component" value="Unassembled WGS sequence"/>
</dbReference>
<proteinExistence type="predicted"/>
<dbReference type="EMBL" id="OLKH01000136">
    <property type="protein sequence ID" value="SPE78418.1"/>
    <property type="molecule type" value="Genomic_DNA"/>
</dbReference>
<dbReference type="EMBL" id="RQSM01000002">
    <property type="protein sequence ID" value="RVU91891.1"/>
    <property type="molecule type" value="Genomic_DNA"/>
</dbReference>
<dbReference type="OrthoDB" id="1298127at2"/>
<organism evidence="2 3">
    <name type="scientific">Flavobacterium columnare</name>
    <dbReference type="NCBI Taxonomy" id="996"/>
    <lineage>
        <taxon>Bacteria</taxon>
        <taxon>Pseudomonadati</taxon>
        <taxon>Bacteroidota</taxon>
        <taxon>Flavobacteriia</taxon>
        <taxon>Flavobacteriales</taxon>
        <taxon>Flavobacteriaceae</taxon>
        <taxon>Flavobacterium</taxon>
    </lineage>
</organism>
<keyword evidence="4" id="KW-1185">Reference proteome</keyword>
<evidence type="ECO:0000313" key="1">
    <source>
        <dbReference type="EMBL" id="RVU91891.1"/>
    </source>
</evidence>
<sequence length="460" mass="52772">MRSLIILACGAVSTSFGQKVISEISYKEEKQPLEYVYLPNQDKVVIIQGKPVNKVYKNEIQDIWALDKDGFTQKLISNERLANCVFSPIETAFLIGKISDKNEFPKEYKLNLDGSSSNFFKINENFRYFNDIYGLSIVNQKNSEKVDLKNDDLFLKVVDLFSGQATQNKLIKPDLNKIENKTTTVYSEGVNFDVRINEDNISFITKSINKNYKSATIYRSVYDLNGTKIGDFSYLIDVPKYFLLFADNGGGTIIDDKKNKKLSELAINNYVIDKSTGHVYVFGIFGNEPKELGENTNIPLGLYVFKFDTKGKLIWESVQEITDITGFNQRQDSSNINLSLRIRKDEVLCTVSSKDLNYSDVIAIQNDTGEKRSDHFLKFNSDQNGIYENGIRSNLIIDLFKEFRMDKETLYFINSSESLRKYLNSLDKTKTLFFKSYIAKKGFWLIETDNASYSKVLFFS</sequence>
<evidence type="ECO:0000313" key="4">
    <source>
        <dbReference type="Proteomes" id="UP000288951"/>
    </source>
</evidence>
<dbReference type="RefSeq" id="WP_105196893.1">
    <property type="nucleotide sequence ID" value="NZ_OLKH01000136.1"/>
</dbReference>
<reference evidence="2" key="1">
    <citation type="submission" date="2018-02" db="EMBL/GenBank/DDBJ databases">
        <authorList>
            <person name="Cohen D.B."/>
            <person name="Kent A.D."/>
        </authorList>
    </citation>
    <scope>NUCLEOTIDE SEQUENCE [LARGE SCALE GENOMIC DNA]</scope>
    <source>
        <strain evidence="2">CIP109753</strain>
    </source>
</reference>
<evidence type="ECO:0000313" key="2">
    <source>
        <dbReference type="EMBL" id="SPE78418.1"/>
    </source>
</evidence>
<reference evidence="1" key="2">
    <citation type="submission" date="2018-12" db="EMBL/GenBank/DDBJ databases">
        <title>Draft genome sequence of Flaovobacterium columnare ARS1 isolated from channel catfish in Alabama.</title>
        <authorList>
            <person name="Cai W."/>
            <person name="Arias C."/>
        </authorList>
    </citation>
    <scope>NUCLEOTIDE SEQUENCE [LARGE SCALE GENOMIC DNA]</scope>
    <source>
        <strain evidence="1">ARS1</strain>
    </source>
</reference>
<evidence type="ECO:0000313" key="3">
    <source>
        <dbReference type="Proteomes" id="UP000238180"/>
    </source>
</evidence>
<accession>A0A2N9PDJ9</accession>
<name>A0A2N9PDJ9_9FLAO</name>
<dbReference type="AlphaFoldDB" id="A0A2N9PDJ9"/>